<name>A0A1B7MYT3_9AGAM</name>
<reference evidence="2 3" key="1">
    <citation type="submission" date="2016-06" db="EMBL/GenBank/DDBJ databases">
        <title>Comparative genomics of the ectomycorrhizal sister species Rhizopogon vinicolor and Rhizopogon vesiculosus (Basidiomycota: Boletales) reveals a divergence of the mating type B locus.</title>
        <authorList>
            <consortium name="DOE Joint Genome Institute"/>
            <person name="Mujic A.B."/>
            <person name="Kuo A."/>
            <person name="Tritt A."/>
            <person name="Lipzen A."/>
            <person name="Chen C."/>
            <person name="Johnson J."/>
            <person name="Sharma A."/>
            <person name="Barry K."/>
            <person name="Grigoriev I.V."/>
            <person name="Spatafora J.W."/>
        </authorList>
    </citation>
    <scope>NUCLEOTIDE SEQUENCE [LARGE SCALE GENOMIC DNA]</scope>
    <source>
        <strain evidence="2 3">AM-OR11-026</strain>
    </source>
</reference>
<sequence length="151" mass="17080">MYAYSFDGSNQKSERSFGTPSNESFQSTARSSASQTRPVKAQCQLRVETIGERHTSSSYFCRLGGKDRHVREVSTYLFEPDPVRRICGVSFLNSPHELLQLTGISDSVEWGSQTYTFVQKNEMLRTPVATYNTTSRSNINISIQSKWKMCG</sequence>
<dbReference type="InParanoid" id="A0A1B7MYT3"/>
<dbReference type="AlphaFoldDB" id="A0A1B7MYT3"/>
<evidence type="ECO:0000313" key="3">
    <source>
        <dbReference type="Proteomes" id="UP000092154"/>
    </source>
</evidence>
<evidence type="ECO:0000256" key="1">
    <source>
        <dbReference type="SAM" id="MobiDB-lite"/>
    </source>
</evidence>
<protein>
    <submittedName>
        <fullName evidence="2">Uncharacterized protein</fullName>
    </submittedName>
</protein>
<proteinExistence type="predicted"/>
<gene>
    <name evidence="2" type="ORF">K503DRAFT_213314</name>
</gene>
<organism evidence="2 3">
    <name type="scientific">Rhizopogon vinicolor AM-OR11-026</name>
    <dbReference type="NCBI Taxonomy" id="1314800"/>
    <lineage>
        <taxon>Eukaryota</taxon>
        <taxon>Fungi</taxon>
        <taxon>Dikarya</taxon>
        <taxon>Basidiomycota</taxon>
        <taxon>Agaricomycotina</taxon>
        <taxon>Agaricomycetes</taxon>
        <taxon>Agaricomycetidae</taxon>
        <taxon>Boletales</taxon>
        <taxon>Suillineae</taxon>
        <taxon>Rhizopogonaceae</taxon>
        <taxon>Rhizopogon</taxon>
    </lineage>
</organism>
<dbReference type="EMBL" id="KV448332">
    <property type="protein sequence ID" value="OAX37764.1"/>
    <property type="molecule type" value="Genomic_DNA"/>
</dbReference>
<feature type="compositionally biased region" description="Polar residues" evidence="1">
    <location>
        <begin position="7"/>
        <end position="37"/>
    </location>
</feature>
<feature type="region of interest" description="Disordered" evidence="1">
    <location>
        <begin position="1"/>
        <end position="38"/>
    </location>
</feature>
<dbReference type="Proteomes" id="UP000092154">
    <property type="component" value="Unassembled WGS sequence"/>
</dbReference>
<evidence type="ECO:0000313" key="2">
    <source>
        <dbReference type="EMBL" id="OAX37764.1"/>
    </source>
</evidence>
<keyword evidence="3" id="KW-1185">Reference proteome</keyword>
<accession>A0A1B7MYT3</accession>